<gene>
    <name evidence="4" type="ORF">HNQ60_001465</name>
</gene>
<feature type="domain" description="MgtC/SapB/SrpB/YhiD N-terminal" evidence="2">
    <location>
        <begin position="11"/>
        <end position="129"/>
    </location>
</feature>
<feature type="transmembrane region" description="Helical" evidence="1">
    <location>
        <begin position="395"/>
        <end position="416"/>
    </location>
</feature>
<name>A0A841HHX5_9GAMM</name>
<organism evidence="4 5">
    <name type="scientific">Povalibacter uvarum</name>
    <dbReference type="NCBI Taxonomy" id="732238"/>
    <lineage>
        <taxon>Bacteria</taxon>
        <taxon>Pseudomonadati</taxon>
        <taxon>Pseudomonadota</taxon>
        <taxon>Gammaproteobacteria</taxon>
        <taxon>Steroidobacterales</taxon>
        <taxon>Steroidobacteraceae</taxon>
        <taxon>Povalibacter</taxon>
    </lineage>
</organism>
<dbReference type="InterPro" id="IPR049177">
    <property type="entry name" value="MgtC_SapB_SrpB_YhiD_N"/>
</dbReference>
<evidence type="ECO:0000256" key="1">
    <source>
        <dbReference type="SAM" id="Phobius"/>
    </source>
</evidence>
<dbReference type="PANTHER" id="PTHR39084:SF1">
    <property type="entry name" value="DUF4010 DOMAIN-CONTAINING PROTEIN"/>
    <property type="match status" value="1"/>
</dbReference>
<dbReference type="Pfam" id="PF13194">
    <property type="entry name" value="DUF4010"/>
    <property type="match status" value="1"/>
</dbReference>
<sequence length="417" mass="42931">MPLIDQTFIRLAVALGIGLLIGIERERKNATEETRAAAGVRTFTLTSLAGAVSLLVGGEATFIAFGVLVGLLIAVGYRRTREHDPGMTSEIAQVAVFLLGGMSMREPQIAAALAVTIAILLASRTKLHHLIHNTLTDQEIRDGLLLAAAALIVLPLTPEEAVDPWGVIKPRQLWALAVTVMAINGVGYVAVRVLGPKLGLALAGLFSGFVSSTATIGAMGARAKEQPQLRRGAIAGAAASSVATIIQLAIVIGLVSLPLLRHLALPLIAGGLMAILYAALFTWRSAKDSGEPHGPAGRPFNPKTALIFVAVIGAALVASAVLTEWLGQRGLLLASALAGLGDAHASAISAASLAANEQVGLEMAAIAVLVGVTTNAASKTVVAFSLGDKRYGFELAPGIVLTVGAAWAALFAQRFLA</sequence>
<proteinExistence type="predicted"/>
<dbReference type="PANTHER" id="PTHR39084">
    <property type="entry name" value="MEMBRANE PROTEIN-RELATED"/>
    <property type="match status" value="1"/>
</dbReference>
<keyword evidence="1" id="KW-1133">Transmembrane helix</keyword>
<dbReference type="RefSeq" id="WP_184330375.1">
    <property type="nucleotide sequence ID" value="NZ_JACHHZ010000002.1"/>
</dbReference>
<feature type="transmembrane region" description="Helical" evidence="1">
    <location>
        <begin position="60"/>
        <end position="77"/>
    </location>
</feature>
<feature type="transmembrane region" description="Helical" evidence="1">
    <location>
        <begin position="233"/>
        <end position="257"/>
    </location>
</feature>
<dbReference type="Pfam" id="PF02308">
    <property type="entry name" value="MgtC"/>
    <property type="match status" value="1"/>
</dbReference>
<evidence type="ECO:0000259" key="2">
    <source>
        <dbReference type="Pfam" id="PF02308"/>
    </source>
</evidence>
<comment type="caution">
    <text evidence="4">The sequence shown here is derived from an EMBL/GenBank/DDBJ whole genome shotgun (WGS) entry which is preliminary data.</text>
</comment>
<feature type="transmembrane region" description="Helical" evidence="1">
    <location>
        <begin position="304"/>
        <end position="322"/>
    </location>
</feature>
<feature type="transmembrane region" description="Helical" evidence="1">
    <location>
        <begin position="173"/>
        <end position="194"/>
    </location>
</feature>
<keyword evidence="1" id="KW-0472">Membrane</keyword>
<reference evidence="4 5" key="1">
    <citation type="submission" date="2020-08" db="EMBL/GenBank/DDBJ databases">
        <title>Genomic Encyclopedia of Type Strains, Phase IV (KMG-IV): sequencing the most valuable type-strain genomes for metagenomic binning, comparative biology and taxonomic classification.</title>
        <authorList>
            <person name="Goeker M."/>
        </authorList>
    </citation>
    <scope>NUCLEOTIDE SEQUENCE [LARGE SCALE GENOMIC DNA]</scope>
    <source>
        <strain evidence="4 5">DSM 26723</strain>
    </source>
</reference>
<keyword evidence="5" id="KW-1185">Reference proteome</keyword>
<keyword evidence="1" id="KW-0812">Transmembrane</keyword>
<accession>A0A841HHX5</accession>
<dbReference type="InterPro" id="IPR025105">
    <property type="entry name" value="DUF4010"/>
</dbReference>
<protein>
    <submittedName>
        <fullName evidence="4">Uncharacterized membrane protein (DUF4010 family)</fullName>
    </submittedName>
</protein>
<feature type="domain" description="DUF4010" evidence="3">
    <location>
        <begin position="178"/>
        <end position="387"/>
    </location>
</feature>
<dbReference type="EMBL" id="JACHHZ010000002">
    <property type="protein sequence ID" value="MBB6092587.1"/>
    <property type="molecule type" value="Genomic_DNA"/>
</dbReference>
<evidence type="ECO:0000259" key="3">
    <source>
        <dbReference type="Pfam" id="PF13194"/>
    </source>
</evidence>
<feature type="transmembrane region" description="Helical" evidence="1">
    <location>
        <begin position="6"/>
        <end position="23"/>
    </location>
</feature>
<evidence type="ECO:0000313" key="4">
    <source>
        <dbReference type="EMBL" id="MBB6092587.1"/>
    </source>
</evidence>
<feature type="transmembrane region" description="Helical" evidence="1">
    <location>
        <begin position="200"/>
        <end position="221"/>
    </location>
</feature>
<dbReference type="Proteomes" id="UP000588068">
    <property type="component" value="Unassembled WGS sequence"/>
</dbReference>
<evidence type="ECO:0000313" key="5">
    <source>
        <dbReference type="Proteomes" id="UP000588068"/>
    </source>
</evidence>
<dbReference type="AlphaFoldDB" id="A0A841HHX5"/>
<feature type="transmembrane region" description="Helical" evidence="1">
    <location>
        <begin position="263"/>
        <end position="283"/>
    </location>
</feature>